<reference evidence="2 3" key="1">
    <citation type="submission" date="2014-03" db="EMBL/GenBank/DDBJ databases">
        <title>Draft genome of the hookworm Oesophagostomum dentatum.</title>
        <authorList>
            <person name="Mitreva M."/>
        </authorList>
    </citation>
    <scope>NUCLEOTIDE SEQUENCE [LARGE SCALE GENOMIC DNA]</scope>
    <source>
        <strain evidence="2 3">OD-Hann</strain>
    </source>
</reference>
<dbReference type="Pfam" id="PF18829">
    <property type="entry name" value="Importin_rep_6"/>
    <property type="match status" value="1"/>
</dbReference>
<evidence type="ECO:0000256" key="1">
    <source>
        <dbReference type="SAM" id="Coils"/>
    </source>
</evidence>
<dbReference type="InterPro" id="IPR041389">
    <property type="entry name" value="Importin_rep_6"/>
</dbReference>
<keyword evidence="3" id="KW-1185">Reference proteome</keyword>
<keyword evidence="1" id="KW-0175">Coiled coil</keyword>
<organism evidence="2 3">
    <name type="scientific">Oesophagostomum dentatum</name>
    <name type="common">Nodular worm</name>
    <dbReference type="NCBI Taxonomy" id="61180"/>
    <lineage>
        <taxon>Eukaryota</taxon>
        <taxon>Metazoa</taxon>
        <taxon>Ecdysozoa</taxon>
        <taxon>Nematoda</taxon>
        <taxon>Chromadorea</taxon>
        <taxon>Rhabditida</taxon>
        <taxon>Rhabditina</taxon>
        <taxon>Rhabditomorpha</taxon>
        <taxon>Strongyloidea</taxon>
        <taxon>Strongylidae</taxon>
        <taxon>Oesophagostomum</taxon>
    </lineage>
</organism>
<dbReference type="InterPro" id="IPR011989">
    <property type="entry name" value="ARM-like"/>
</dbReference>
<gene>
    <name evidence="2" type="ORF">OESDEN_17298</name>
</gene>
<dbReference type="EMBL" id="KN575784">
    <property type="protein sequence ID" value="KHJ83007.1"/>
    <property type="molecule type" value="Genomic_DNA"/>
</dbReference>
<dbReference type="InterPro" id="IPR016024">
    <property type="entry name" value="ARM-type_fold"/>
</dbReference>
<dbReference type="OrthoDB" id="543373at2759"/>
<dbReference type="Proteomes" id="UP000053660">
    <property type="component" value="Unassembled WGS sequence"/>
</dbReference>
<evidence type="ECO:0008006" key="4">
    <source>
        <dbReference type="Google" id="ProtNLM"/>
    </source>
</evidence>
<evidence type="ECO:0000313" key="3">
    <source>
        <dbReference type="Proteomes" id="UP000053660"/>
    </source>
</evidence>
<feature type="coiled-coil region" evidence="1">
    <location>
        <begin position="60"/>
        <end position="87"/>
    </location>
</feature>
<sequence>MRRLWVEFFPVLCSSLESENEIEVIESFIDSIAECVMQLGAGGLTKEDVEKITMVISEQLKAHEDRRLEAEAEEAEEDADADEVKEKLTDEAELEGEVLARISDLIHNMFETFGDAFFDLVEPLLPSFVQLIDFHRAYPSRQYGICYIDDCIEFAPSKCARYQEQFVPVMLRCLADEYPEFAKQLLTDSGNGC</sequence>
<name>A0A0B1SHK5_OESDE</name>
<proteinExistence type="predicted"/>
<dbReference type="SUPFAM" id="SSF48371">
    <property type="entry name" value="ARM repeat"/>
    <property type="match status" value="1"/>
</dbReference>
<evidence type="ECO:0000313" key="2">
    <source>
        <dbReference type="EMBL" id="KHJ83007.1"/>
    </source>
</evidence>
<accession>A0A0B1SHK5</accession>
<protein>
    <recommendedName>
        <fullName evidence="4">HEAT repeat protein</fullName>
    </recommendedName>
</protein>
<dbReference type="AlphaFoldDB" id="A0A0B1SHK5"/>
<dbReference type="Gene3D" id="1.25.10.10">
    <property type="entry name" value="Leucine-rich Repeat Variant"/>
    <property type="match status" value="1"/>
</dbReference>